<protein>
    <submittedName>
        <fullName evidence="1">Uncharacterized protein</fullName>
    </submittedName>
</protein>
<name>A0A9N8J5K8_9FLAO</name>
<dbReference type="EMBL" id="CAIJDE010000056">
    <property type="protein sequence ID" value="CAC9975941.1"/>
    <property type="molecule type" value="Genomic_DNA"/>
</dbReference>
<comment type="caution">
    <text evidence="1">The sequence shown here is derived from an EMBL/GenBank/DDBJ whole genome shotgun (WGS) entry which is preliminary data.</text>
</comment>
<keyword evidence="2" id="KW-1185">Reference proteome</keyword>
<evidence type="ECO:0000313" key="1">
    <source>
        <dbReference type="EMBL" id="CAC9975941.1"/>
    </source>
</evidence>
<organism evidence="1 2">
    <name type="scientific">Flavobacterium panici</name>
    <dbReference type="NCBI Taxonomy" id="2654843"/>
    <lineage>
        <taxon>Bacteria</taxon>
        <taxon>Pseudomonadati</taxon>
        <taxon>Bacteroidota</taxon>
        <taxon>Flavobacteriia</taxon>
        <taxon>Flavobacteriales</taxon>
        <taxon>Flavobacteriaceae</taxon>
        <taxon>Flavobacterium</taxon>
    </lineage>
</organism>
<dbReference type="Proteomes" id="UP000533639">
    <property type="component" value="Unassembled WGS sequence"/>
</dbReference>
<reference evidence="1 2" key="1">
    <citation type="submission" date="2020-06" db="EMBL/GenBank/DDBJ databases">
        <authorList>
            <person name="Criscuolo A."/>
        </authorList>
    </citation>
    <scope>NUCLEOTIDE SEQUENCE [LARGE SCALE GENOMIC DNA]</scope>
    <source>
        <strain evidence="1">PXU-55</strain>
    </source>
</reference>
<evidence type="ECO:0000313" key="2">
    <source>
        <dbReference type="Proteomes" id="UP000533639"/>
    </source>
</evidence>
<gene>
    <name evidence="1" type="ORF">FLAPXU55_03662</name>
</gene>
<dbReference type="AlphaFoldDB" id="A0A9N8J5K8"/>
<accession>A0A9N8J5K8</accession>
<proteinExistence type="predicted"/>
<sequence>MDFILSQHFLFKMEFKNRRISLSTKSNTESFYLNLNTSNLKGVYELSQSEFKSVAAYDYCFTPELEHLISFSTKLIPQFKN</sequence>